<dbReference type="GO" id="GO:0016020">
    <property type="term" value="C:membrane"/>
    <property type="evidence" value="ECO:0007669"/>
    <property type="project" value="UniProtKB-SubCell"/>
</dbReference>
<feature type="transmembrane region" description="Helical" evidence="7">
    <location>
        <begin position="141"/>
        <end position="162"/>
    </location>
</feature>
<feature type="transmembrane region" description="Helical" evidence="7">
    <location>
        <begin position="291"/>
        <end position="309"/>
    </location>
</feature>
<evidence type="ECO:0000313" key="9">
    <source>
        <dbReference type="Proteomes" id="UP000419144"/>
    </source>
</evidence>
<keyword evidence="2 6" id="KW-0813">Transport</keyword>
<accession>A0A640KFW8</accession>
<dbReference type="InterPro" id="IPR023271">
    <property type="entry name" value="Aquaporin-like"/>
</dbReference>
<feature type="transmembrane region" description="Helical" evidence="7">
    <location>
        <begin position="224"/>
        <end position="245"/>
    </location>
</feature>
<dbReference type="EMBL" id="BLBS01000029">
    <property type="protein sequence ID" value="GET88610.1"/>
    <property type="molecule type" value="Genomic_DNA"/>
</dbReference>
<keyword evidence="5 7" id="KW-0472">Membrane</keyword>
<dbReference type="GO" id="GO:0015267">
    <property type="term" value="F:channel activity"/>
    <property type="evidence" value="ECO:0007669"/>
    <property type="project" value="InterPro"/>
</dbReference>
<keyword evidence="9" id="KW-1185">Reference proteome</keyword>
<evidence type="ECO:0000256" key="7">
    <source>
        <dbReference type="SAM" id="Phobius"/>
    </source>
</evidence>
<dbReference type="AlphaFoldDB" id="A0A640KFW8"/>
<dbReference type="Pfam" id="PF00230">
    <property type="entry name" value="MIP"/>
    <property type="match status" value="1"/>
</dbReference>
<proteinExistence type="inferred from homology"/>
<keyword evidence="4 7" id="KW-1133">Transmembrane helix</keyword>
<dbReference type="PANTHER" id="PTHR45724">
    <property type="entry name" value="AQUAPORIN NIP2-1"/>
    <property type="match status" value="1"/>
</dbReference>
<evidence type="ECO:0000256" key="2">
    <source>
        <dbReference type="ARBA" id="ARBA00022448"/>
    </source>
</evidence>
<comment type="similarity">
    <text evidence="6">Belongs to the MIP/aquaporin (TC 1.A.8) family.</text>
</comment>
<evidence type="ECO:0000313" key="8">
    <source>
        <dbReference type="EMBL" id="GET88610.1"/>
    </source>
</evidence>
<feature type="transmembrane region" description="Helical" evidence="7">
    <location>
        <begin position="174"/>
        <end position="193"/>
    </location>
</feature>
<sequence>MHRHVYAFHLWFHGLELPFFTSILHKREIYSTPVQLTCHLAFSLTFPSSHTYFCSGALPFTGHLQRRTSNKKTATKVNQMLTATNDSQVEPPEPAGNPRSSATVLVEDVPSVAGATNAPAASAPVLNTNTTIKKFSCLQSLHFDALMSAAVVEFIGTFLLVLTVPLSVLQNAEMAPISIGFLLMSLVFSFGYLSGGHVNPMVTISVWMATSNGEGGVAFTKRRLIMYVVAQMAGGVAAAFYCMMINGREFPVPNMGRSFNRMLRGFLVESVFTFVLCSVVLHVAISQQRNNNFYGFAIGFSVLCGGLACGPISGGVFNPAVATPLIVVRCLFSFNESACTPMASLWVYWASEAVGAVCASIMYLALHNLGDEV</sequence>
<keyword evidence="3 6" id="KW-0812">Transmembrane</keyword>
<dbReference type="Proteomes" id="UP000419144">
    <property type="component" value="Unassembled WGS sequence"/>
</dbReference>
<feature type="transmembrane region" description="Helical" evidence="7">
    <location>
        <begin position="266"/>
        <end position="285"/>
    </location>
</feature>
<gene>
    <name evidence="8" type="ORF">LtaPh_2213900</name>
</gene>
<protein>
    <submittedName>
        <fullName evidence="8">Aquaporin, putative</fullName>
    </submittedName>
</protein>
<evidence type="ECO:0000256" key="6">
    <source>
        <dbReference type="RuleBase" id="RU000477"/>
    </source>
</evidence>
<dbReference type="InterPro" id="IPR034294">
    <property type="entry name" value="Aquaporin_transptr"/>
</dbReference>
<feature type="transmembrane region" description="Helical" evidence="7">
    <location>
        <begin position="346"/>
        <end position="366"/>
    </location>
</feature>
<organism evidence="8 9">
    <name type="scientific">Leishmania tarentolae</name>
    <name type="common">Sauroleishmania tarentolae</name>
    <dbReference type="NCBI Taxonomy" id="5689"/>
    <lineage>
        <taxon>Eukaryota</taxon>
        <taxon>Discoba</taxon>
        <taxon>Euglenozoa</taxon>
        <taxon>Kinetoplastea</taxon>
        <taxon>Metakinetoplastina</taxon>
        <taxon>Trypanosomatida</taxon>
        <taxon>Trypanosomatidae</taxon>
        <taxon>Leishmaniinae</taxon>
        <taxon>Leishmania</taxon>
        <taxon>lizard Leishmania</taxon>
    </lineage>
</organism>
<comment type="caution">
    <text evidence="8">The sequence shown here is derived from an EMBL/GenBank/DDBJ whole genome shotgun (WGS) entry which is preliminary data.</text>
</comment>
<dbReference type="OrthoDB" id="3222at2759"/>
<evidence type="ECO:0000256" key="5">
    <source>
        <dbReference type="ARBA" id="ARBA00023136"/>
    </source>
</evidence>
<dbReference type="VEuPathDB" id="TriTrypDB:LtaPh_2213900"/>
<evidence type="ECO:0000256" key="1">
    <source>
        <dbReference type="ARBA" id="ARBA00004141"/>
    </source>
</evidence>
<dbReference type="PANTHER" id="PTHR45724:SF13">
    <property type="entry name" value="AQUAPORIN NIP1-1-RELATED"/>
    <property type="match status" value="1"/>
</dbReference>
<evidence type="ECO:0000256" key="3">
    <source>
        <dbReference type="ARBA" id="ARBA00022692"/>
    </source>
</evidence>
<name>A0A640KFW8_LEITA</name>
<dbReference type="PRINTS" id="PR00783">
    <property type="entry name" value="MINTRINSICP"/>
</dbReference>
<dbReference type="InterPro" id="IPR000425">
    <property type="entry name" value="MIP"/>
</dbReference>
<reference evidence="8" key="1">
    <citation type="submission" date="2019-11" db="EMBL/GenBank/DDBJ databases">
        <title>Leishmania tarentolae CDS.</title>
        <authorList>
            <person name="Goto Y."/>
            <person name="Yamagishi J."/>
        </authorList>
    </citation>
    <scope>NUCLEOTIDE SEQUENCE [LARGE SCALE GENOMIC DNA]</scope>
    <source>
        <strain evidence="8">Parrot Tar II</strain>
    </source>
</reference>
<evidence type="ECO:0000256" key="4">
    <source>
        <dbReference type="ARBA" id="ARBA00022989"/>
    </source>
</evidence>
<comment type="subcellular location">
    <subcellularLocation>
        <location evidence="1">Membrane</location>
        <topology evidence="1">Multi-pass membrane protein</topology>
    </subcellularLocation>
</comment>
<dbReference type="SUPFAM" id="SSF81338">
    <property type="entry name" value="Aquaporin-like"/>
    <property type="match status" value="1"/>
</dbReference>
<dbReference type="Gene3D" id="1.20.1080.10">
    <property type="entry name" value="Glycerol uptake facilitator protein"/>
    <property type="match status" value="1"/>
</dbReference>